<feature type="transmembrane region" description="Helical" evidence="1">
    <location>
        <begin position="302"/>
        <end position="324"/>
    </location>
</feature>
<evidence type="ECO:0000313" key="4">
    <source>
        <dbReference type="Proteomes" id="UP000196053"/>
    </source>
</evidence>
<evidence type="ECO:0000256" key="1">
    <source>
        <dbReference type="SAM" id="Phobius"/>
    </source>
</evidence>
<dbReference type="SUPFAM" id="SSF53448">
    <property type="entry name" value="Nucleotide-diphospho-sugar transferases"/>
    <property type="match status" value="1"/>
</dbReference>
<keyword evidence="1" id="KW-0472">Membrane</keyword>
<dbReference type="Gene3D" id="3.90.550.10">
    <property type="entry name" value="Spore Coat Polysaccharide Biosynthesis Protein SpsA, Chain A"/>
    <property type="match status" value="1"/>
</dbReference>
<protein>
    <recommendedName>
        <fullName evidence="2">Glycosyltransferase 2-like domain-containing protein</fullName>
    </recommendedName>
</protein>
<sequence>MRIESLVSVVVAVSKKDDNIYGCVECIMEQSYQNLEIILVYDATCERSKRICNNLSIMDMRIKIIGILQDKEKSSHEDFRTLAFYEGLLQAKGSYITFVDNRDRIRKDMIRYLLRTCTKYQCQISSLSRKSTNFGKGKIRVYRRNAAFLSRKFTSEFNGKLFDIDLFEDINLLELLEKEGGYGDNFILYRLYYRAKKAAIIDKQMYYEVKEKRNFFIDKQIQLNNGIQLFKDRINFFKDKERTLLDLSHEYYCMFLAAYYLYIARNKKEKDMEKVLASFKKEYDRVRSNIITPINRKIFLSLLYYLPGLCAGIARILAIDYSLLKKCVSRI</sequence>
<dbReference type="InterPro" id="IPR029044">
    <property type="entry name" value="Nucleotide-diphossugar_trans"/>
</dbReference>
<evidence type="ECO:0000313" key="3">
    <source>
        <dbReference type="EMBL" id="CUH92269.1"/>
    </source>
</evidence>
<evidence type="ECO:0000259" key="2">
    <source>
        <dbReference type="Pfam" id="PF00535"/>
    </source>
</evidence>
<dbReference type="KEGG" id="hsd:SD1D_0721"/>
<name>A0A0K8J4I5_9FIRM</name>
<dbReference type="EMBL" id="LN879430">
    <property type="protein sequence ID" value="CUH92269.1"/>
    <property type="molecule type" value="Genomic_DNA"/>
</dbReference>
<dbReference type="InterPro" id="IPR001173">
    <property type="entry name" value="Glyco_trans_2-like"/>
</dbReference>
<keyword evidence="4" id="KW-1185">Reference proteome</keyword>
<dbReference type="Proteomes" id="UP000196053">
    <property type="component" value="Chromosome I"/>
</dbReference>
<keyword evidence="1" id="KW-0812">Transmembrane</keyword>
<gene>
    <name evidence="3" type="ORF">SD1D_0721</name>
</gene>
<proteinExistence type="predicted"/>
<dbReference type="OrthoDB" id="9807674at2"/>
<keyword evidence="1" id="KW-1133">Transmembrane helix</keyword>
<accession>A0A0K8J4I5</accession>
<feature type="domain" description="Glycosyltransferase 2-like" evidence="2">
    <location>
        <begin position="8"/>
        <end position="156"/>
    </location>
</feature>
<organism evidence="3 4">
    <name type="scientific">Herbinix luporum</name>
    <dbReference type="NCBI Taxonomy" id="1679721"/>
    <lineage>
        <taxon>Bacteria</taxon>
        <taxon>Bacillati</taxon>
        <taxon>Bacillota</taxon>
        <taxon>Clostridia</taxon>
        <taxon>Lachnospirales</taxon>
        <taxon>Lachnospiraceae</taxon>
        <taxon>Herbinix</taxon>
    </lineage>
</organism>
<reference evidence="4" key="1">
    <citation type="submission" date="2015-09" db="EMBL/GenBank/DDBJ databases">
        <authorList>
            <person name="Wibberg D."/>
        </authorList>
    </citation>
    <scope>NUCLEOTIDE SEQUENCE [LARGE SCALE GENOMIC DNA]</scope>
    <source>
        <strain evidence="4">SD1D</strain>
    </source>
</reference>
<dbReference type="AlphaFoldDB" id="A0A0K8J4I5"/>
<dbReference type="RefSeq" id="WP_058257650.1">
    <property type="nucleotide sequence ID" value="NZ_LN879430.1"/>
</dbReference>
<dbReference type="Pfam" id="PF00535">
    <property type="entry name" value="Glycos_transf_2"/>
    <property type="match status" value="1"/>
</dbReference>